<dbReference type="InterPro" id="IPR012614">
    <property type="entry name" value="SASP_SspP"/>
</dbReference>
<evidence type="ECO:0000313" key="4">
    <source>
        <dbReference type="Proteomes" id="UP001305702"/>
    </source>
</evidence>
<name>A0AA96LHG8_9BACL</name>
<protein>
    <submittedName>
        <fullName evidence="3">Small acid-soluble spore protein P</fullName>
    </submittedName>
</protein>
<dbReference type="Pfam" id="PF08179">
    <property type="entry name" value="SspP"/>
    <property type="match status" value="1"/>
</dbReference>
<gene>
    <name evidence="3" type="ORF">MJA45_00105</name>
</gene>
<evidence type="ECO:0000256" key="1">
    <source>
        <dbReference type="ARBA" id="ARBA00022969"/>
    </source>
</evidence>
<dbReference type="RefSeq" id="WP_315605298.1">
    <property type="nucleotide sequence ID" value="NZ_CP130318.1"/>
</dbReference>
<evidence type="ECO:0000313" key="3">
    <source>
        <dbReference type="EMBL" id="WNQ11522.1"/>
    </source>
</evidence>
<feature type="region of interest" description="Disordered" evidence="2">
    <location>
        <begin position="1"/>
        <end position="49"/>
    </location>
</feature>
<dbReference type="Proteomes" id="UP001305702">
    <property type="component" value="Chromosome"/>
</dbReference>
<proteinExistence type="predicted"/>
<dbReference type="AlphaFoldDB" id="A0AA96LHG8"/>
<accession>A0AA96LHG8</accession>
<organism evidence="3 4">
    <name type="scientific">Paenibacillus aurantius</name>
    <dbReference type="NCBI Taxonomy" id="2918900"/>
    <lineage>
        <taxon>Bacteria</taxon>
        <taxon>Bacillati</taxon>
        <taxon>Bacillota</taxon>
        <taxon>Bacilli</taxon>
        <taxon>Bacillales</taxon>
        <taxon>Paenibacillaceae</taxon>
        <taxon>Paenibacillus</taxon>
    </lineage>
</organism>
<keyword evidence="4" id="KW-1185">Reference proteome</keyword>
<dbReference type="EMBL" id="CP130318">
    <property type="protein sequence ID" value="WNQ11522.1"/>
    <property type="molecule type" value="Genomic_DNA"/>
</dbReference>
<dbReference type="KEGG" id="paun:MJA45_00105"/>
<sequence length="49" mass="5477">MPKDIPQPTNPPTGQANQREQDNRQQEPLSGSKSVKNRNHSRNNHAEGS</sequence>
<dbReference type="GO" id="GO:0030435">
    <property type="term" value="P:sporulation resulting in formation of a cellular spore"/>
    <property type="evidence" value="ECO:0007669"/>
    <property type="project" value="UniProtKB-KW"/>
</dbReference>
<keyword evidence="1" id="KW-0749">Sporulation</keyword>
<evidence type="ECO:0000256" key="2">
    <source>
        <dbReference type="SAM" id="MobiDB-lite"/>
    </source>
</evidence>
<reference evidence="3 4" key="1">
    <citation type="submission" date="2022-02" db="EMBL/GenBank/DDBJ databases">
        <title>Paenibacillus sp. MBLB1776 Whole Genome Shotgun Sequencing.</title>
        <authorList>
            <person name="Hwang C.Y."/>
            <person name="Cho E.-S."/>
            <person name="Seo M.-J."/>
        </authorList>
    </citation>
    <scope>NUCLEOTIDE SEQUENCE [LARGE SCALE GENOMIC DNA]</scope>
    <source>
        <strain evidence="3 4">MBLB1776</strain>
    </source>
</reference>